<name>A0A8H7KIW9_AGABI</name>
<evidence type="ECO:0000313" key="2">
    <source>
        <dbReference type="Proteomes" id="UP000629468"/>
    </source>
</evidence>
<dbReference type="AlphaFoldDB" id="A0A8H7KIW9"/>
<reference evidence="1 2" key="1">
    <citation type="journal article" name="Sci. Rep.">
        <title>Telomere-to-telomere assembled and centromere annotated genomes of the two main subspecies of the button mushroom Agaricus bisporus reveal especially polymorphic chromosome ends.</title>
        <authorList>
            <person name="Sonnenberg A.S.M."/>
            <person name="Sedaghat-Telgerd N."/>
            <person name="Lavrijssen B."/>
            <person name="Ohm R.A."/>
            <person name="Hendrickx P.M."/>
            <person name="Scholtmeijer K."/>
            <person name="Baars J.J.P."/>
            <person name="van Peer A."/>
        </authorList>
    </citation>
    <scope>NUCLEOTIDE SEQUENCE [LARGE SCALE GENOMIC DNA]</scope>
    <source>
        <strain evidence="1 2">H119_p4</strain>
    </source>
</reference>
<accession>A0A8H7KIW9</accession>
<proteinExistence type="predicted"/>
<sequence>MTSAVERSQVLTLNIERPGSLIHLKLSYRPDKPSTSSLPHPHPCIVVRYPGLGCRLQPSASWPISVARRSVSTRDCMFTLSDETLYIDKDSGWQGPLAGEPGQYLESLPFRLSGWQPHYFTITRPRSDSDLARRMMKAAATFVFNKSLFISRNRLKRRPKIANNESGLTCLSIDIFQSPCLLNLEKCIYRSRKERPPGQYYYSSLESTISHLPPPCKLGMGRATIIA</sequence>
<organism evidence="1 2">
    <name type="scientific">Agaricus bisporus var. burnettii</name>
    <dbReference type="NCBI Taxonomy" id="192524"/>
    <lineage>
        <taxon>Eukaryota</taxon>
        <taxon>Fungi</taxon>
        <taxon>Dikarya</taxon>
        <taxon>Basidiomycota</taxon>
        <taxon>Agaricomycotina</taxon>
        <taxon>Agaricomycetes</taxon>
        <taxon>Agaricomycetidae</taxon>
        <taxon>Agaricales</taxon>
        <taxon>Agaricineae</taxon>
        <taxon>Agaricaceae</taxon>
        <taxon>Agaricus</taxon>
    </lineage>
</organism>
<protein>
    <submittedName>
        <fullName evidence="1">Uncharacterized protein</fullName>
    </submittedName>
</protein>
<gene>
    <name evidence="1" type="ORF">Agabi119p4_3390</name>
</gene>
<dbReference type="Proteomes" id="UP000629468">
    <property type="component" value="Unassembled WGS sequence"/>
</dbReference>
<dbReference type="EMBL" id="JABXXO010000004">
    <property type="protein sequence ID" value="KAF7779045.1"/>
    <property type="molecule type" value="Genomic_DNA"/>
</dbReference>
<comment type="caution">
    <text evidence="1">The sequence shown here is derived from an EMBL/GenBank/DDBJ whole genome shotgun (WGS) entry which is preliminary data.</text>
</comment>
<evidence type="ECO:0000313" key="1">
    <source>
        <dbReference type="EMBL" id="KAF7779045.1"/>
    </source>
</evidence>